<evidence type="ECO:0000313" key="2">
    <source>
        <dbReference type="Proteomes" id="UP000707352"/>
    </source>
</evidence>
<reference evidence="1 2" key="1">
    <citation type="submission" date="2020-03" db="EMBL/GenBank/DDBJ databases">
        <title>The genome sequence of Microvirga sp. c23x22.</title>
        <authorList>
            <person name="Zhang X."/>
        </authorList>
    </citation>
    <scope>NUCLEOTIDE SEQUENCE [LARGE SCALE GENOMIC DNA]</scope>
    <source>
        <strain evidence="2">c23x22</strain>
    </source>
</reference>
<protein>
    <submittedName>
        <fullName evidence="1">AAA family ATPase</fullName>
    </submittedName>
</protein>
<dbReference type="Gene3D" id="3.40.50.300">
    <property type="entry name" value="P-loop containing nucleotide triphosphate hydrolases"/>
    <property type="match status" value="1"/>
</dbReference>
<dbReference type="SUPFAM" id="SSF52540">
    <property type="entry name" value="P-loop containing nucleoside triphosphate hydrolases"/>
    <property type="match status" value="1"/>
</dbReference>
<comment type="caution">
    <text evidence="1">The sequence shown here is derived from an EMBL/GenBank/DDBJ whole genome shotgun (WGS) entry which is preliminary data.</text>
</comment>
<sequence>MRHVIFLNGPIGAGKTTLGRALAPAMNAAFIDSDDLRNHTRTWFGEILTSSRRLVDAALAALREKPAVVIAKPLRRRDWVFFHGTFKAQGIACHCVTLSAAQGAILAPTRGRVFDPGEQSRITEMIDQGYAPQPFSDLVIETDRQDFAETVALLESRCTAMLLATNPS</sequence>
<accession>A0ABX0VAU2</accession>
<gene>
    <name evidence="1" type="ORF">HB375_10020</name>
</gene>
<organism evidence="1 2">
    <name type="scientific">Microvirga terricola</name>
    <dbReference type="NCBI Taxonomy" id="2719797"/>
    <lineage>
        <taxon>Bacteria</taxon>
        <taxon>Pseudomonadati</taxon>
        <taxon>Pseudomonadota</taxon>
        <taxon>Alphaproteobacteria</taxon>
        <taxon>Hyphomicrobiales</taxon>
        <taxon>Methylobacteriaceae</taxon>
        <taxon>Microvirga</taxon>
    </lineage>
</organism>
<evidence type="ECO:0000313" key="1">
    <source>
        <dbReference type="EMBL" id="NIX76949.1"/>
    </source>
</evidence>
<keyword evidence="2" id="KW-1185">Reference proteome</keyword>
<name>A0ABX0VAU2_9HYPH</name>
<dbReference type="RefSeq" id="WP_167672850.1">
    <property type="nucleotide sequence ID" value="NZ_JAATJS010000003.1"/>
</dbReference>
<dbReference type="Pfam" id="PF13671">
    <property type="entry name" value="AAA_33"/>
    <property type="match status" value="1"/>
</dbReference>
<proteinExistence type="predicted"/>
<dbReference type="EMBL" id="JAATJS010000003">
    <property type="protein sequence ID" value="NIX76949.1"/>
    <property type="molecule type" value="Genomic_DNA"/>
</dbReference>
<dbReference type="Proteomes" id="UP000707352">
    <property type="component" value="Unassembled WGS sequence"/>
</dbReference>
<dbReference type="InterPro" id="IPR027417">
    <property type="entry name" value="P-loop_NTPase"/>
</dbReference>